<protein>
    <recommendedName>
        <fullName evidence="4">Zinc knuckle CX2CX4HX4C domain-containing protein</fullName>
    </recommendedName>
</protein>
<dbReference type="Gramene" id="Bo8g034330.1">
    <property type="protein sequence ID" value="Bo8g034330.1"/>
    <property type="gene ID" value="Bo8g034330"/>
</dbReference>
<reference evidence="2 3" key="1">
    <citation type="journal article" date="2014" name="Genome Biol.">
        <title>Transcriptome and methylome profiling reveals relics of genome dominance in the mesopolyploid Brassica oleracea.</title>
        <authorList>
            <person name="Parkin I.A."/>
            <person name="Koh C."/>
            <person name="Tang H."/>
            <person name="Robinson S.J."/>
            <person name="Kagale S."/>
            <person name="Clarke W.E."/>
            <person name="Town C.D."/>
            <person name="Nixon J."/>
            <person name="Krishnakumar V."/>
            <person name="Bidwell S.L."/>
            <person name="Denoeud F."/>
            <person name="Belcram H."/>
            <person name="Links M.G."/>
            <person name="Just J."/>
            <person name="Clarke C."/>
            <person name="Bender T."/>
            <person name="Huebert T."/>
            <person name="Mason A.S."/>
            <person name="Pires J.C."/>
            <person name="Barker G."/>
            <person name="Moore J."/>
            <person name="Walley P.G."/>
            <person name="Manoli S."/>
            <person name="Batley J."/>
            <person name="Edwards D."/>
            <person name="Nelson M.N."/>
            <person name="Wang X."/>
            <person name="Paterson A.H."/>
            <person name="King G."/>
            <person name="Bancroft I."/>
            <person name="Chalhoub B."/>
            <person name="Sharpe A.G."/>
        </authorList>
    </citation>
    <scope>NUCLEOTIDE SEQUENCE</scope>
    <source>
        <strain evidence="2 3">cv. TO1000</strain>
    </source>
</reference>
<evidence type="ECO:0000256" key="1">
    <source>
        <dbReference type="SAM" id="MobiDB-lite"/>
    </source>
</evidence>
<feature type="compositionally biased region" description="Polar residues" evidence="1">
    <location>
        <begin position="138"/>
        <end position="149"/>
    </location>
</feature>
<organism evidence="2 3">
    <name type="scientific">Brassica oleracea var. oleracea</name>
    <dbReference type="NCBI Taxonomy" id="109376"/>
    <lineage>
        <taxon>Eukaryota</taxon>
        <taxon>Viridiplantae</taxon>
        <taxon>Streptophyta</taxon>
        <taxon>Embryophyta</taxon>
        <taxon>Tracheophyta</taxon>
        <taxon>Spermatophyta</taxon>
        <taxon>Magnoliopsida</taxon>
        <taxon>eudicotyledons</taxon>
        <taxon>Gunneridae</taxon>
        <taxon>Pentapetalae</taxon>
        <taxon>rosids</taxon>
        <taxon>malvids</taxon>
        <taxon>Brassicales</taxon>
        <taxon>Brassicaceae</taxon>
        <taxon>Brassiceae</taxon>
        <taxon>Brassica</taxon>
    </lineage>
</organism>
<name>A0A0D3DLJ8_BRAOL</name>
<evidence type="ECO:0000313" key="2">
    <source>
        <dbReference type="EnsemblPlants" id="Bo8g034330.1"/>
    </source>
</evidence>
<feature type="region of interest" description="Disordered" evidence="1">
    <location>
        <begin position="69"/>
        <end position="157"/>
    </location>
</feature>
<accession>A0A0D3DLJ8</accession>
<dbReference type="HOGENOM" id="CLU_585764_0_0_1"/>
<evidence type="ECO:0008006" key="4">
    <source>
        <dbReference type="Google" id="ProtNLM"/>
    </source>
</evidence>
<sequence>MEIELPTEDNDVMEVEFEYIKIEKNCFTCFSLFHEEVDCPRRHPNALPPKERALGITQSIALQRIEAEKRRHDDRRGYYGSYAQRGRNNTKDRNYHIQREDHHREQSILSRTARLSSHHPRSKAPSLQYRVVDKSRASAGSSAPLQNPVRQYEDSANRVVRYPQAEKDLPSENTQEDRRSALERLQEPNVVDNHPVRVSPSFESGRLQLAGLDVENDDLSEEDIEEQPLEIERVPASLWLGEGVDVSSRRGTIPISNQRKMTNKRKVAKTPIRKRVVRSPLLGLNQKKTSTVRAATATRKKLMVEKDPKLPCNKAGPSTQRKKNGQPNTIMVEYVPEQPEFEDGFNVEFKQIFENLRGFEMHRFVLREDLHIRSRLSDSSSAMALGLLQILVIKKNIHDRSIILPVVYMILLIGHQTLETRPFNTMKRKCRNGWNHMLLGPNGCVENGTPSKDFSRCTESKPAELSV</sequence>
<proteinExistence type="predicted"/>
<dbReference type="AlphaFoldDB" id="A0A0D3DLJ8"/>
<dbReference type="eggNOG" id="KOG1075">
    <property type="taxonomic scope" value="Eukaryota"/>
</dbReference>
<reference evidence="2" key="2">
    <citation type="submission" date="2015-03" db="UniProtKB">
        <authorList>
            <consortium name="EnsemblPlants"/>
        </authorList>
    </citation>
    <scope>IDENTIFICATION</scope>
</reference>
<keyword evidence="3" id="KW-1185">Reference proteome</keyword>
<dbReference type="EnsemblPlants" id="Bo8g034330.1">
    <property type="protein sequence ID" value="Bo8g034330.1"/>
    <property type="gene ID" value="Bo8g034330"/>
</dbReference>
<feature type="compositionally biased region" description="Basic and acidic residues" evidence="1">
    <location>
        <begin position="89"/>
        <end position="106"/>
    </location>
</feature>
<evidence type="ECO:0000313" key="3">
    <source>
        <dbReference type="Proteomes" id="UP000032141"/>
    </source>
</evidence>
<dbReference type="Proteomes" id="UP000032141">
    <property type="component" value="Chromosome C8"/>
</dbReference>